<gene>
    <name evidence="2" type="ORF">OMM_09910</name>
</gene>
<accession>A0A1V1P2Q1</accession>
<evidence type="ECO:0000259" key="1">
    <source>
        <dbReference type="Pfam" id="PF07238"/>
    </source>
</evidence>
<dbReference type="InterPro" id="IPR009875">
    <property type="entry name" value="PilZ_domain"/>
</dbReference>
<feature type="domain" description="PilZ" evidence="1">
    <location>
        <begin position="4"/>
        <end position="91"/>
    </location>
</feature>
<dbReference type="Proteomes" id="UP000189670">
    <property type="component" value="Unassembled WGS sequence"/>
</dbReference>
<reference evidence="3" key="1">
    <citation type="submission" date="2012-11" db="EMBL/GenBank/DDBJ databases">
        <authorList>
            <person name="Lucero-Rivera Y.E."/>
            <person name="Tovar-Ramirez D."/>
        </authorList>
    </citation>
    <scope>NUCLEOTIDE SEQUENCE [LARGE SCALE GENOMIC DNA]</scope>
    <source>
        <strain evidence="3">Araruama</strain>
    </source>
</reference>
<dbReference type="Gene3D" id="2.40.10.220">
    <property type="entry name" value="predicted glycosyltransferase like domains"/>
    <property type="match status" value="1"/>
</dbReference>
<dbReference type="GO" id="GO:0035438">
    <property type="term" value="F:cyclic-di-GMP binding"/>
    <property type="evidence" value="ECO:0007669"/>
    <property type="project" value="InterPro"/>
</dbReference>
<dbReference type="SUPFAM" id="SSF141371">
    <property type="entry name" value="PilZ domain-like"/>
    <property type="match status" value="1"/>
</dbReference>
<organism evidence="2 3">
    <name type="scientific">Candidatus Magnetoglobus multicellularis str. Araruama</name>
    <dbReference type="NCBI Taxonomy" id="890399"/>
    <lineage>
        <taxon>Bacteria</taxon>
        <taxon>Pseudomonadati</taxon>
        <taxon>Thermodesulfobacteriota</taxon>
        <taxon>Desulfobacteria</taxon>
        <taxon>Desulfobacterales</taxon>
        <taxon>Desulfobacteraceae</taxon>
        <taxon>Candidatus Magnetoglobus</taxon>
    </lineage>
</organism>
<protein>
    <recommendedName>
        <fullName evidence="1">PilZ domain-containing protein</fullName>
    </recommendedName>
</protein>
<name>A0A1V1P2Q1_9BACT</name>
<comment type="caution">
    <text evidence="2">The sequence shown here is derived from an EMBL/GenBank/DDBJ whole genome shotgun (WGS) entry which is preliminary data.</text>
</comment>
<proteinExistence type="predicted"/>
<dbReference type="AlphaFoldDB" id="A0A1V1P2Q1"/>
<evidence type="ECO:0000313" key="3">
    <source>
        <dbReference type="Proteomes" id="UP000189670"/>
    </source>
</evidence>
<sequence length="131" mass="15309">MYVEKRKHKRLKINLEAKIEYDKSVINGKTRNISFGGLFFEFKSLHDRLKEGDICNLTVMLNTDDAQNIIPLEFQCKVVHCRKHGYGMQFICIEGLEAYDHFEKMMVLNSDESEQLMAELEKHPGLIVKDE</sequence>
<dbReference type="Pfam" id="PF07238">
    <property type="entry name" value="PilZ"/>
    <property type="match status" value="1"/>
</dbReference>
<dbReference type="EMBL" id="ATBP01000746">
    <property type="protein sequence ID" value="ETR69073.1"/>
    <property type="molecule type" value="Genomic_DNA"/>
</dbReference>
<evidence type="ECO:0000313" key="2">
    <source>
        <dbReference type="EMBL" id="ETR69073.1"/>
    </source>
</evidence>